<dbReference type="SUPFAM" id="SSF52540">
    <property type="entry name" value="P-loop containing nucleoside triphosphate hydrolases"/>
    <property type="match status" value="1"/>
</dbReference>
<evidence type="ECO:0000313" key="1">
    <source>
        <dbReference type="EMBL" id="MBD8513568.1"/>
    </source>
</evidence>
<dbReference type="Gene3D" id="3.40.50.300">
    <property type="entry name" value="P-loop containing nucleotide triphosphate hydrolases"/>
    <property type="match status" value="2"/>
</dbReference>
<gene>
    <name evidence="1" type="ORF">IFO68_12885</name>
</gene>
<proteinExistence type="predicted"/>
<comment type="caution">
    <text evidence="1">The sequence shown here is derived from an EMBL/GenBank/DDBJ whole genome shotgun (WGS) entry which is preliminary data.</text>
</comment>
<dbReference type="PIRSF" id="PIRSF007531">
    <property type="entry name" value="CPT"/>
    <property type="match status" value="1"/>
</dbReference>
<organism evidence="1 2">
    <name type="scientific">Photobacterium arenosum</name>
    <dbReference type="NCBI Taxonomy" id="2774143"/>
    <lineage>
        <taxon>Bacteria</taxon>
        <taxon>Pseudomonadati</taxon>
        <taxon>Pseudomonadota</taxon>
        <taxon>Gammaproteobacteria</taxon>
        <taxon>Vibrionales</taxon>
        <taxon>Vibrionaceae</taxon>
        <taxon>Photobacterium</taxon>
    </lineage>
</organism>
<dbReference type="InterPro" id="IPR012853">
    <property type="entry name" value="CPT"/>
</dbReference>
<dbReference type="Proteomes" id="UP000649768">
    <property type="component" value="Unassembled WGS sequence"/>
</dbReference>
<dbReference type="RefSeq" id="WP_192016247.1">
    <property type="nucleotide sequence ID" value="NZ_JACYTP010000007.1"/>
</dbReference>
<keyword evidence="2" id="KW-1185">Reference proteome</keyword>
<dbReference type="Pfam" id="PF07931">
    <property type="entry name" value="CPT"/>
    <property type="match status" value="2"/>
</dbReference>
<reference evidence="1 2" key="1">
    <citation type="submission" date="2020-09" db="EMBL/GenBank/DDBJ databases">
        <title>Photobacterium sp. CAU 1568 isolated from sand of Sido Beach.</title>
        <authorList>
            <person name="Kim W."/>
        </authorList>
    </citation>
    <scope>NUCLEOTIDE SEQUENCE [LARGE SCALE GENOMIC DNA]</scope>
    <source>
        <strain evidence="1 2">CAU 1568</strain>
    </source>
</reference>
<name>A0ABR9BLX3_9GAMM</name>
<evidence type="ECO:0008006" key="3">
    <source>
        <dbReference type="Google" id="ProtNLM"/>
    </source>
</evidence>
<evidence type="ECO:0000313" key="2">
    <source>
        <dbReference type="Proteomes" id="UP000649768"/>
    </source>
</evidence>
<dbReference type="InterPro" id="IPR027417">
    <property type="entry name" value="P-loop_NTPase"/>
</dbReference>
<protein>
    <recommendedName>
        <fullName evidence="3">Chloramphenicol phosphotransferase</fullName>
    </recommendedName>
</protein>
<sequence>MDLIFLNGPSSAGKSSIARELQHCLNDYYLHLGIDTFIAMMPEKSNRLKVIVDDAINGAEEMAVWQSVLAGKQCLFVGIFCADELLIQREKQRGDRLEGSAIEQASRVHEGIRYDIEINTDTHSPLACAQQILRAMNRGAKTRNDIS</sequence>
<dbReference type="EMBL" id="JACYTP010000007">
    <property type="protein sequence ID" value="MBD8513568.1"/>
    <property type="molecule type" value="Genomic_DNA"/>
</dbReference>
<accession>A0ABR9BLX3</accession>